<reference evidence="2" key="1">
    <citation type="journal article" date="2019" name="Science">
        <title>Mutation of a bHLH transcription factor allowed almond domestication.</title>
        <authorList>
            <person name="Sanchez-Perez R."/>
            <person name="Pavan S."/>
            <person name="Mazzeo R."/>
            <person name="Moldovan C."/>
            <person name="Aiese Cigliano R."/>
            <person name="Del Cueto J."/>
            <person name="Ricciardi F."/>
            <person name="Lotti C."/>
            <person name="Ricciardi L."/>
            <person name="Dicenta F."/>
            <person name="Lopez-Marques R.L."/>
            <person name="Lindberg Moller B."/>
        </authorList>
    </citation>
    <scope>NUCLEOTIDE SEQUENCE</scope>
</reference>
<evidence type="ECO:0000313" key="2">
    <source>
        <dbReference type="EMBL" id="BBH03789.1"/>
    </source>
</evidence>
<feature type="domain" description="JmjC" evidence="1">
    <location>
        <begin position="1"/>
        <end position="227"/>
    </location>
</feature>
<dbReference type="PANTHER" id="PTHR12480:SF6">
    <property type="entry name" value="2-OXOGLUTARATE AND IRON-DEPENDENT OXYGENASE JMJD4"/>
    <property type="match status" value="1"/>
</dbReference>
<proteinExistence type="predicted"/>
<sequence>MELSYDEFVERYMEKNQPVVLTGLMDDWRACRDWVTDNGQPNLQFFATHFGKSKVQVADCGTREFTDQKRLEMTVAEFVEQWLGDPMQEHGNASSHSAMSKMSLYLKDWHFVKLSRLTCSIVLLYSDFQEYPEYEAYTTPAPGLLFMLMFLGHIAGRPMCAAKNGGFSCLLLKTIWLECTQEQNEIIFVPSGWYHQVHNLEDTISINHNWFNAYNLRWVWDLLLRDYNEAKEYIEDIKDVCDDFEGLCQRNLAANTGMNFNDFLIFLARLSLANYIQLHYLSRKNGNHTWNLSPIAQHLTFNLASIQKIALNIKSVEDLTGSHGFHLDFRETLKDPNFFKLCTILGKTYGMVHMQQNWNSATKNAWIDDMRDLDVIGTCSSQVCNPEDLIKFIELAVAEFMGVRIAEDVSRLNSQLAFNLNIALYLSDV</sequence>
<name>A0A4Y1RHH6_PRUDU</name>
<dbReference type="Pfam" id="PF02373">
    <property type="entry name" value="JmjC"/>
    <property type="match status" value="1"/>
</dbReference>
<dbReference type="GO" id="GO:0043565">
    <property type="term" value="F:sequence-specific DNA binding"/>
    <property type="evidence" value="ECO:0007669"/>
    <property type="project" value="TreeGrafter"/>
</dbReference>
<dbReference type="GO" id="GO:0005634">
    <property type="term" value="C:nucleus"/>
    <property type="evidence" value="ECO:0007669"/>
    <property type="project" value="TreeGrafter"/>
</dbReference>
<dbReference type="InterPro" id="IPR050910">
    <property type="entry name" value="JMJD6_ArgDemeth/LysHydrox"/>
</dbReference>
<dbReference type="InterPro" id="IPR003347">
    <property type="entry name" value="JmjC_dom"/>
</dbReference>
<dbReference type="GO" id="GO:0045905">
    <property type="term" value="P:positive regulation of translational termination"/>
    <property type="evidence" value="ECO:0007669"/>
    <property type="project" value="TreeGrafter"/>
</dbReference>
<organism evidence="2">
    <name type="scientific">Prunus dulcis</name>
    <name type="common">Almond</name>
    <name type="synonym">Amygdalus dulcis</name>
    <dbReference type="NCBI Taxonomy" id="3755"/>
    <lineage>
        <taxon>Eukaryota</taxon>
        <taxon>Viridiplantae</taxon>
        <taxon>Streptophyta</taxon>
        <taxon>Embryophyta</taxon>
        <taxon>Tracheophyta</taxon>
        <taxon>Spermatophyta</taxon>
        <taxon>Magnoliopsida</taxon>
        <taxon>eudicotyledons</taxon>
        <taxon>Gunneridae</taxon>
        <taxon>Pentapetalae</taxon>
        <taxon>rosids</taxon>
        <taxon>fabids</taxon>
        <taxon>Rosales</taxon>
        <taxon>Rosaceae</taxon>
        <taxon>Amygdaloideae</taxon>
        <taxon>Amygdaleae</taxon>
        <taxon>Prunus</taxon>
    </lineage>
</organism>
<dbReference type="PANTHER" id="PTHR12480">
    <property type="entry name" value="ARGININE DEMETHYLASE AND LYSYL-HYDROXYLASE JMJD"/>
    <property type="match status" value="1"/>
</dbReference>
<dbReference type="Gene3D" id="2.60.120.650">
    <property type="entry name" value="Cupin"/>
    <property type="match status" value="2"/>
</dbReference>
<dbReference type="GO" id="GO:0005737">
    <property type="term" value="C:cytoplasm"/>
    <property type="evidence" value="ECO:0007669"/>
    <property type="project" value="TreeGrafter"/>
</dbReference>
<dbReference type="SUPFAM" id="SSF51197">
    <property type="entry name" value="Clavaminate synthase-like"/>
    <property type="match status" value="1"/>
</dbReference>
<dbReference type="AlphaFoldDB" id="A0A4Y1RHH6"/>
<protein>
    <submittedName>
        <fullName evidence="2">2-oxoglutarate and Fe(II)-dependent oxygenase superfamily protein</fullName>
    </submittedName>
</protein>
<dbReference type="GO" id="GO:0016706">
    <property type="term" value="F:2-oxoglutarate-dependent dioxygenase activity"/>
    <property type="evidence" value="ECO:0007669"/>
    <property type="project" value="TreeGrafter"/>
</dbReference>
<evidence type="ECO:0000259" key="1">
    <source>
        <dbReference type="PROSITE" id="PS51184"/>
    </source>
</evidence>
<gene>
    <name evidence="2" type="ORF">Prudu_014752</name>
</gene>
<accession>A0A4Y1RHH6</accession>
<dbReference type="EMBL" id="AP019301">
    <property type="protein sequence ID" value="BBH03789.1"/>
    <property type="molecule type" value="Genomic_DNA"/>
</dbReference>
<dbReference type="PROSITE" id="PS51184">
    <property type="entry name" value="JMJC"/>
    <property type="match status" value="1"/>
</dbReference>